<evidence type="ECO:0000313" key="1">
    <source>
        <dbReference type="EMBL" id="MFC0348428.1"/>
    </source>
</evidence>
<dbReference type="EMBL" id="JBHLXJ010000002">
    <property type="protein sequence ID" value="MFC0348428.1"/>
    <property type="molecule type" value="Genomic_DNA"/>
</dbReference>
<gene>
    <name evidence="1" type="ORF">ACFFJH_01310</name>
</gene>
<accession>A0ABV6IA21</accession>
<keyword evidence="2" id="KW-1185">Reference proteome</keyword>
<dbReference type="RefSeq" id="WP_390209484.1">
    <property type="nucleotide sequence ID" value="NZ_JBHLXJ010000002.1"/>
</dbReference>
<protein>
    <submittedName>
        <fullName evidence="1">Flagellar basal body rod C-terminal domain-containing protein</fullName>
    </submittedName>
</protein>
<dbReference type="Proteomes" id="UP001589844">
    <property type="component" value="Unassembled WGS sequence"/>
</dbReference>
<keyword evidence="1" id="KW-0966">Cell projection</keyword>
<evidence type="ECO:0000313" key="2">
    <source>
        <dbReference type="Proteomes" id="UP001589844"/>
    </source>
</evidence>
<proteinExistence type="predicted"/>
<organism evidence="1 2">
    <name type="scientific">Undibacterium danionis</name>
    <dbReference type="NCBI Taxonomy" id="1812100"/>
    <lineage>
        <taxon>Bacteria</taxon>
        <taxon>Pseudomonadati</taxon>
        <taxon>Pseudomonadota</taxon>
        <taxon>Betaproteobacteria</taxon>
        <taxon>Burkholderiales</taxon>
        <taxon>Oxalobacteraceae</taxon>
        <taxon>Undibacterium</taxon>
    </lineage>
</organism>
<sequence length="117" mass="12339">MMSLSSFNIGVSGMRAYSGALDSSGHNIANASTKNFQPQVASFQENTNGGVIVNISKTSQQLAAQNNNVNGNGKDLSGSDLSTELTNNLQYKAGFEFSAKIVQVADAMFASLLDIKK</sequence>
<dbReference type="InterPro" id="IPR002371">
    <property type="entry name" value="FlgK"/>
</dbReference>
<comment type="caution">
    <text evidence="1">The sequence shown here is derived from an EMBL/GenBank/DDBJ whole genome shotgun (WGS) entry which is preliminary data.</text>
</comment>
<reference evidence="1 2" key="1">
    <citation type="submission" date="2024-09" db="EMBL/GenBank/DDBJ databases">
        <authorList>
            <person name="Sun Q."/>
            <person name="Mori K."/>
        </authorList>
    </citation>
    <scope>NUCLEOTIDE SEQUENCE [LARGE SCALE GENOMIC DNA]</scope>
    <source>
        <strain evidence="1 2">CCM 8677</strain>
    </source>
</reference>
<keyword evidence="1" id="KW-0282">Flagellum</keyword>
<dbReference type="PANTHER" id="PTHR30033:SF1">
    <property type="entry name" value="FLAGELLAR HOOK-ASSOCIATED PROTEIN 1"/>
    <property type="match status" value="1"/>
</dbReference>
<keyword evidence="1" id="KW-0969">Cilium</keyword>
<name>A0ABV6IA21_9BURK</name>
<dbReference type="PANTHER" id="PTHR30033">
    <property type="entry name" value="FLAGELLAR HOOK-ASSOCIATED PROTEIN 1"/>
    <property type="match status" value="1"/>
</dbReference>